<geneLocation type="plasmid" evidence="9 10">
    <name>pSchITTGS70d</name>
</geneLocation>
<organism evidence="9 10">
    <name type="scientific">Sinorhizobium chiapasense</name>
    <dbReference type="NCBI Taxonomy" id="501572"/>
    <lineage>
        <taxon>Bacteria</taxon>
        <taxon>Pseudomonadati</taxon>
        <taxon>Pseudomonadota</taxon>
        <taxon>Alphaproteobacteria</taxon>
        <taxon>Hyphomicrobiales</taxon>
        <taxon>Rhizobiaceae</taxon>
        <taxon>Sinorhizobium/Ensifer group</taxon>
        <taxon>Sinorhizobium</taxon>
    </lineage>
</organism>
<feature type="binding site" evidence="7">
    <location>
        <position position="325"/>
    </location>
    <ligand>
        <name>Zn(2+)</name>
        <dbReference type="ChEBI" id="CHEBI:29105"/>
    </ligand>
</feature>
<dbReference type="InterPro" id="IPR011059">
    <property type="entry name" value="Metal-dep_hydrolase_composite"/>
</dbReference>
<feature type="binding site" evidence="7">
    <location>
        <position position="82"/>
    </location>
    <ligand>
        <name>Fe(3+)</name>
        <dbReference type="ChEBI" id="CHEBI:29034"/>
    </ligand>
</feature>
<dbReference type="PANTHER" id="PTHR42752:SF1">
    <property type="entry name" value="IMIDAZOLONEPROPIONASE-RELATED"/>
    <property type="match status" value="1"/>
</dbReference>
<feature type="binding site" evidence="7">
    <location>
        <position position="89"/>
    </location>
    <ligand>
        <name>4-imidazolone-5-propanoate</name>
        <dbReference type="ChEBI" id="CHEBI:77893"/>
    </ligand>
</feature>
<keyword evidence="7" id="KW-0963">Cytoplasm</keyword>
<feature type="binding site" evidence="7">
    <location>
        <position position="330"/>
    </location>
    <ligand>
        <name>4-imidazolone-5-propanoate</name>
        <dbReference type="ChEBI" id="CHEBI:77893"/>
    </ligand>
</feature>
<evidence type="ECO:0000313" key="10">
    <source>
        <dbReference type="Proteomes" id="UP001432360"/>
    </source>
</evidence>
<feature type="binding site" evidence="7">
    <location>
        <position position="80"/>
    </location>
    <ligand>
        <name>Zn(2+)</name>
        <dbReference type="ChEBI" id="CHEBI:29105"/>
    </ligand>
</feature>
<feature type="binding site" evidence="7">
    <location>
        <position position="185"/>
    </location>
    <ligand>
        <name>4-imidazolone-5-propanoate</name>
        <dbReference type="ChEBI" id="CHEBI:77893"/>
    </ligand>
</feature>
<feature type="binding site" evidence="7">
    <location>
        <position position="152"/>
    </location>
    <ligand>
        <name>4-imidazolone-5-propanoate</name>
        <dbReference type="ChEBI" id="CHEBI:77893"/>
    </ligand>
</feature>
<keyword evidence="9" id="KW-0614">Plasmid</keyword>
<feature type="binding site" evidence="7">
    <location>
        <position position="327"/>
    </location>
    <ligand>
        <name>N-formimidoyl-L-glutamate</name>
        <dbReference type="ChEBI" id="CHEBI:58928"/>
    </ligand>
</feature>
<dbReference type="SUPFAM" id="SSF51338">
    <property type="entry name" value="Composite domain of metallo-dependent hydrolases"/>
    <property type="match status" value="1"/>
</dbReference>
<feature type="binding site" evidence="7">
    <location>
        <position position="250"/>
    </location>
    <ligand>
        <name>Fe(3+)</name>
        <dbReference type="ChEBI" id="CHEBI:29034"/>
    </ligand>
</feature>
<dbReference type="Gene3D" id="3.20.20.140">
    <property type="entry name" value="Metal-dependent hydrolases"/>
    <property type="match status" value="1"/>
</dbReference>
<dbReference type="SUPFAM" id="SSF51556">
    <property type="entry name" value="Metallo-dependent hydrolases"/>
    <property type="match status" value="1"/>
</dbReference>
<feature type="binding site" evidence="7">
    <location>
        <position position="253"/>
    </location>
    <ligand>
        <name>4-imidazolone-5-propanoate</name>
        <dbReference type="ChEBI" id="CHEBI:77893"/>
    </ligand>
</feature>
<dbReference type="HAMAP" id="MF_00372">
    <property type="entry name" value="HutI"/>
    <property type="match status" value="1"/>
</dbReference>
<feature type="binding site" evidence="7">
    <location>
        <position position="80"/>
    </location>
    <ligand>
        <name>Fe(3+)</name>
        <dbReference type="ChEBI" id="CHEBI:29034"/>
    </ligand>
</feature>
<sequence>MDVNRNASSSITSLWRNARLATLREDIGPLGIIEKGAVAARGDRIVYVGAEEHLPQDLAQADETIDCEGRWMTPALIDCHTHIVHGGNRAREFQLRLEGATYEEIARAGGGIASTVKATNALSVEELVEAALPRLDTLLGEGVATVEVKSGYGLNIEAELKMLRAARRLQELRPVRIVTSYLAAHATPPEYKSRNSDYIADVVLPGLEAAHAEGLVDAVDGFCEGIAFSPAEIGRVFDAAKELGLPVKLHAEQLSDLGGAKLAASYGALSADHLEYLDAEGAAAMARAGTVAVLLPGAFFTLREKQLPPVDALRAAGTRIAIATDCNPGTSPLTSLLLTMNMSATLFRLTVDECLAGVTREAARALGILDKTGTIEVGKSADLAIWNIDEPAELIYRIGFNPLHQRIFGGERIGQ</sequence>
<keyword evidence="10" id="KW-1185">Reference proteome</keyword>
<evidence type="ECO:0000256" key="5">
    <source>
        <dbReference type="ARBA" id="ARBA00022833"/>
    </source>
</evidence>
<dbReference type="InterPro" id="IPR005920">
    <property type="entry name" value="HutI"/>
</dbReference>
<feature type="binding site" evidence="7">
    <location>
        <position position="82"/>
    </location>
    <ligand>
        <name>Zn(2+)</name>
        <dbReference type="ChEBI" id="CHEBI:29105"/>
    </ligand>
</feature>
<proteinExistence type="inferred from homology"/>
<keyword evidence="4 7" id="KW-0369">Histidine metabolism</keyword>
<feature type="domain" description="Amidohydrolase-related" evidence="8">
    <location>
        <begin position="72"/>
        <end position="388"/>
    </location>
</feature>
<name>A0ABZ2BKB1_9HYPH</name>
<keyword evidence="2 7" id="KW-0479">Metal-binding</keyword>
<keyword evidence="3 7" id="KW-0378">Hydrolase</keyword>
<feature type="binding site" evidence="7">
    <location>
        <position position="152"/>
    </location>
    <ligand>
        <name>N-formimidoyl-L-glutamate</name>
        <dbReference type="ChEBI" id="CHEBI:58928"/>
    </ligand>
</feature>
<evidence type="ECO:0000256" key="3">
    <source>
        <dbReference type="ARBA" id="ARBA00022801"/>
    </source>
</evidence>
<comment type="catalytic activity">
    <reaction evidence="7">
        <text>4-imidazolone-5-propanoate + H2O = N-formimidoyl-L-glutamate</text>
        <dbReference type="Rhea" id="RHEA:23660"/>
        <dbReference type="ChEBI" id="CHEBI:15377"/>
        <dbReference type="ChEBI" id="CHEBI:58928"/>
        <dbReference type="ChEBI" id="CHEBI:77893"/>
        <dbReference type="EC" id="3.5.2.7"/>
    </reaction>
</comment>
<protein>
    <recommendedName>
        <fullName evidence="1 7">Imidazolonepropionase</fullName>
        <ecNumber evidence="1 7">3.5.2.7</ecNumber>
    </recommendedName>
    <alternativeName>
        <fullName evidence="7">Imidazolone-5-propionate hydrolase</fullName>
    </alternativeName>
</protein>
<dbReference type="EMBL" id="CP133152">
    <property type="protein sequence ID" value="WVT06851.1"/>
    <property type="molecule type" value="Genomic_DNA"/>
</dbReference>
<comment type="pathway">
    <text evidence="7">Amino-acid degradation; L-histidine degradation into L-glutamate; N-formimidoyl-L-glutamate from L-histidine: step 3/3.</text>
</comment>
<dbReference type="InterPro" id="IPR006680">
    <property type="entry name" value="Amidohydro-rel"/>
</dbReference>
<evidence type="ECO:0000313" key="9">
    <source>
        <dbReference type="EMBL" id="WVT06851.1"/>
    </source>
</evidence>
<comment type="subcellular location">
    <subcellularLocation>
        <location evidence="7">Cytoplasm</location>
    </subcellularLocation>
</comment>
<dbReference type="InterPro" id="IPR032466">
    <property type="entry name" value="Metal_Hydrolase"/>
</dbReference>
<dbReference type="Pfam" id="PF01979">
    <property type="entry name" value="Amidohydro_1"/>
    <property type="match status" value="1"/>
</dbReference>
<reference evidence="9" key="1">
    <citation type="submission" date="2023-08" db="EMBL/GenBank/DDBJ databases">
        <title>Complete genome sequence of Sinorhizobium chiapanecum ITTG S70 isolated from Acaciella angustissima nodules in Chiapas-Mexico.</title>
        <authorList>
            <person name="Rincon-Rosales R."/>
            <person name="Rogel M.A."/>
            <person name="Rincon-Medina C.I."/>
            <person name="Guerrero G."/>
            <person name="Manzano-Gomez L.A."/>
            <person name="Lopez-Lopez A."/>
            <person name="Rincon Molina F.A."/>
            <person name="Martinez-Romero E."/>
        </authorList>
    </citation>
    <scope>NUCLEOTIDE SEQUENCE</scope>
    <source>
        <strain evidence="9">ITTG S70</strain>
        <plasmid evidence="9">pSchITTGS70d</plasmid>
    </source>
</reference>
<dbReference type="NCBIfam" id="TIGR01224">
    <property type="entry name" value="hutI"/>
    <property type="match status" value="1"/>
</dbReference>
<keyword evidence="5 7" id="KW-0862">Zinc</keyword>
<dbReference type="PANTHER" id="PTHR42752">
    <property type="entry name" value="IMIDAZOLONEPROPIONASE"/>
    <property type="match status" value="1"/>
</dbReference>
<feature type="binding site" evidence="7">
    <location>
        <position position="250"/>
    </location>
    <ligand>
        <name>Zn(2+)</name>
        <dbReference type="ChEBI" id="CHEBI:29105"/>
    </ligand>
</feature>
<dbReference type="Proteomes" id="UP001432360">
    <property type="component" value="Plasmid pSchITTGS70d"/>
</dbReference>
<dbReference type="RefSeq" id="WP_331375873.1">
    <property type="nucleotide sequence ID" value="NZ_CP133152.1"/>
</dbReference>
<dbReference type="Gene3D" id="2.30.40.10">
    <property type="entry name" value="Urease, subunit C, domain 1"/>
    <property type="match status" value="1"/>
</dbReference>
<evidence type="ECO:0000256" key="2">
    <source>
        <dbReference type="ARBA" id="ARBA00022723"/>
    </source>
</evidence>
<evidence type="ECO:0000256" key="1">
    <source>
        <dbReference type="ARBA" id="ARBA00012864"/>
    </source>
</evidence>
<evidence type="ECO:0000256" key="6">
    <source>
        <dbReference type="ARBA" id="ARBA00023004"/>
    </source>
</evidence>
<keyword evidence="6 7" id="KW-0408">Iron</keyword>
<dbReference type="EC" id="3.5.2.7" evidence="1 7"/>
<evidence type="ECO:0000256" key="7">
    <source>
        <dbReference type="HAMAP-Rule" id="MF_00372"/>
    </source>
</evidence>
<comment type="cofactor">
    <cofactor evidence="7">
        <name>Zn(2+)</name>
        <dbReference type="ChEBI" id="CHEBI:29105"/>
    </cofactor>
    <cofactor evidence="7">
        <name>Fe(3+)</name>
        <dbReference type="ChEBI" id="CHEBI:29034"/>
    </cofactor>
    <text evidence="7">Binds 1 zinc or iron ion per subunit.</text>
</comment>
<feature type="binding site" evidence="7">
    <location>
        <position position="329"/>
    </location>
    <ligand>
        <name>N-formimidoyl-L-glutamate</name>
        <dbReference type="ChEBI" id="CHEBI:58928"/>
    </ligand>
</feature>
<comment type="similarity">
    <text evidence="7">Belongs to the metallo-dependent hydrolases superfamily. HutI family.</text>
</comment>
<evidence type="ECO:0000259" key="8">
    <source>
        <dbReference type="Pfam" id="PF01979"/>
    </source>
</evidence>
<accession>A0ABZ2BKB1</accession>
<evidence type="ECO:0000256" key="4">
    <source>
        <dbReference type="ARBA" id="ARBA00022808"/>
    </source>
</evidence>
<feature type="binding site" evidence="7">
    <location>
        <position position="325"/>
    </location>
    <ligand>
        <name>Fe(3+)</name>
        <dbReference type="ChEBI" id="CHEBI:29034"/>
    </ligand>
</feature>
<dbReference type="GO" id="GO:0050480">
    <property type="term" value="F:imidazolonepropionase activity"/>
    <property type="evidence" value="ECO:0007669"/>
    <property type="project" value="UniProtKB-EC"/>
</dbReference>
<gene>
    <name evidence="7 9" type="primary">hutI</name>
    <name evidence="9" type="ORF">RB548_29110</name>
</gene>
<comment type="function">
    <text evidence="7">Catalyzes the hydrolytic cleavage of the carbon-nitrogen bond in imidazolone-5-propanoate to yield N-formimidoyl-L-glutamate. It is the third step in the universal histidine degradation pathway.</text>
</comment>
<dbReference type="CDD" id="cd01296">
    <property type="entry name" value="Imidazolone-5PH"/>
    <property type="match status" value="1"/>
</dbReference>